<keyword evidence="1" id="KW-0479">Metal-binding</keyword>
<name>A0A235BP53_UNCW3</name>
<organism evidence="5 6">
    <name type="scientific">candidate division WOR-3 bacterium JGI_Cruoil_03_51_56</name>
    <dbReference type="NCBI Taxonomy" id="1973747"/>
    <lineage>
        <taxon>Bacteria</taxon>
        <taxon>Bacteria division WOR-3</taxon>
    </lineage>
</organism>
<dbReference type="PANTHER" id="PTHR43122">
    <property type="entry name" value="FERREDOXIN SUBUNIT OF PYRUVATE:FLAVODOXIN OXIDOREDUCTASE-RELATED"/>
    <property type="match status" value="1"/>
</dbReference>
<dbReference type="AlphaFoldDB" id="A0A235BP53"/>
<protein>
    <recommendedName>
        <fullName evidence="4">4Fe-4S ferredoxin-type domain-containing protein</fullName>
    </recommendedName>
</protein>
<evidence type="ECO:0000256" key="3">
    <source>
        <dbReference type="ARBA" id="ARBA00023014"/>
    </source>
</evidence>
<dbReference type="Proteomes" id="UP000215559">
    <property type="component" value="Unassembled WGS sequence"/>
</dbReference>
<dbReference type="InterPro" id="IPR017896">
    <property type="entry name" value="4Fe4S_Fe-S-bd"/>
</dbReference>
<accession>A0A235BP53</accession>
<dbReference type="PANTHER" id="PTHR43122:SF1">
    <property type="entry name" value="IRON-SULFUR-BINDING PROTEIN"/>
    <property type="match status" value="1"/>
</dbReference>
<evidence type="ECO:0000256" key="1">
    <source>
        <dbReference type="ARBA" id="ARBA00022723"/>
    </source>
</evidence>
<dbReference type="Gene3D" id="3.30.70.20">
    <property type="match status" value="1"/>
</dbReference>
<evidence type="ECO:0000313" key="5">
    <source>
        <dbReference type="EMBL" id="OYD13962.1"/>
    </source>
</evidence>
<gene>
    <name evidence="5" type="ORF">CH330_09675</name>
</gene>
<sequence length="75" mass="8555">MTTSAGHHFTIIRYFCKGCRICVEFCPTGTLDLDEEFKVTVAHPEKCIGCRRCELMCPDLAIYVKKALRKQTAKK</sequence>
<reference evidence="5 6" key="1">
    <citation type="submission" date="2017-07" db="EMBL/GenBank/DDBJ databases">
        <title>Recovery of genomes from metagenomes via a dereplication, aggregation, and scoring strategy.</title>
        <authorList>
            <person name="Sieber C.M."/>
            <person name="Probst A.J."/>
            <person name="Sharrar A."/>
            <person name="Thomas B.C."/>
            <person name="Hess M."/>
            <person name="Tringe S.G."/>
            <person name="Banfield J.F."/>
        </authorList>
    </citation>
    <scope>NUCLEOTIDE SEQUENCE [LARGE SCALE GENOMIC DNA]</scope>
    <source>
        <strain evidence="5">JGI_Cruoil_03_51_56</strain>
    </source>
</reference>
<dbReference type="InterPro" id="IPR017900">
    <property type="entry name" value="4Fe4S_Fe_S_CS"/>
</dbReference>
<dbReference type="PROSITE" id="PS00198">
    <property type="entry name" value="4FE4S_FER_1"/>
    <property type="match status" value="1"/>
</dbReference>
<comment type="caution">
    <text evidence="5">The sequence shown here is derived from an EMBL/GenBank/DDBJ whole genome shotgun (WGS) entry which is preliminary data.</text>
</comment>
<evidence type="ECO:0000256" key="2">
    <source>
        <dbReference type="ARBA" id="ARBA00023004"/>
    </source>
</evidence>
<keyword evidence="3" id="KW-0411">Iron-sulfur</keyword>
<dbReference type="GO" id="GO:0051536">
    <property type="term" value="F:iron-sulfur cluster binding"/>
    <property type="evidence" value="ECO:0007669"/>
    <property type="project" value="UniProtKB-KW"/>
</dbReference>
<keyword evidence="2" id="KW-0408">Iron</keyword>
<dbReference type="PROSITE" id="PS51379">
    <property type="entry name" value="4FE4S_FER_2"/>
    <property type="match status" value="2"/>
</dbReference>
<dbReference type="GO" id="GO:0046872">
    <property type="term" value="F:metal ion binding"/>
    <property type="evidence" value="ECO:0007669"/>
    <property type="project" value="UniProtKB-KW"/>
</dbReference>
<feature type="domain" description="4Fe-4S ferredoxin-type" evidence="4">
    <location>
        <begin position="37"/>
        <end position="67"/>
    </location>
</feature>
<evidence type="ECO:0000259" key="4">
    <source>
        <dbReference type="PROSITE" id="PS51379"/>
    </source>
</evidence>
<dbReference type="EMBL" id="NOZP01000184">
    <property type="protein sequence ID" value="OYD13962.1"/>
    <property type="molecule type" value="Genomic_DNA"/>
</dbReference>
<feature type="domain" description="4Fe-4S ferredoxin-type" evidence="4">
    <location>
        <begin position="7"/>
        <end position="36"/>
    </location>
</feature>
<dbReference type="SUPFAM" id="SSF54862">
    <property type="entry name" value="4Fe-4S ferredoxins"/>
    <property type="match status" value="1"/>
</dbReference>
<evidence type="ECO:0000313" key="6">
    <source>
        <dbReference type="Proteomes" id="UP000215559"/>
    </source>
</evidence>
<proteinExistence type="predicted"/>
<dbReference type="Pfam" id="PF12838">
    <property type="entry name" value="Fer4_7"/>
    <property type="match status" value="1"/>
</dbReference>